<keyword evidence="2" id="KW-1185">Reference proteome</keyword>
<sequence>MTKIERQCPMIWLSLRDWYLIQMRIILLRWISQYSRDWNSNELL</sequence>
<protein>
    <submittedName>
        <fullName evidence="1">Uncharacterized protein</fullName>
    </submittedName>
</protein>
<organism evidence="1 2">
    <name type="scientific">Paramecium pentaurelia</name>
    <dbReference type="NCBI Taxonomy" id="43138"/>
    <lineage>
        <taxon>Eukaryota</taxon>
        <taxon>Sar</taxon>
        <taxon>Alveolata</taxon>
        <taxon>Ciliophora</taxon>
        <taxon>Intramacronucleata</taxon>
        <taxon>Oligohymenophorea</taxon>
        <taxon>Peniculida</taxon>
        <taxon>Parameciidae</taxon>
        <taxon>Paramecium</taxon>
    </lineage>
</organism>
<gene>
    <name evidence="1" type="ORF">PPENT_87.1.T1310018</name>
</gene>
<reference evidence="1" key="1">
    <citation type="submission" date="2021-01" db="EMBL/GenBank/DDBJ databases">
        <authorList>
            <consortium name="Genoscope - CEA"/>
            <person name="William W."/>
        </authorList>
    </citation>
    <scope>NUCLEOTIDE SEQUENCE</scope>
</reference>
<evidence type="ECO:0000313" key="2">
    <source>
        <dbReference type="Proteomes" id="UP000689195"/>
    </source>
</evidence>
<dbReference type="Proteomes" id="UP000689195">
    <property type="component" value="Unassembled WGS sequence"/>
</dbReference>
<evidence type="ECO:0000313" key="1">
    <source>
        <dbReference type="EMBL" id="CAD8202399.1"/>
    </source>
</evidence>
<name>A0A8S1XMW1_9CILI</name>
<dbReference type="EMBL" id="CAJJDO010000131">
    <property type="protein sequence ID" value="CAD8202399.1"/>
    <property type="molecule type" value="Genomic_DNA"/>
</dbReference>
<accession>A0A8S1XMW1</accession>
<dbReference type="AlphaFoldDB" id="A0A8S1XMW1"/>
<proteinExistence type="predicted"/>
<comment type="caution">
    <text evidence="1">The sequence shown here is derived from an EMBL/GenBank/DDBJ whole genome shotgun (WGS) entry which is preliminary data.</text>
</comment>